<dbReference type="SMART" id="SM00287">
    <property type="entry name" value="SH3b"/>
    <property type="match status" value="1"/>
</dbReference>
<sequence>MQLKTLIAKVTILGVCATAGVTAIDIGQASTAATVSAATSYETKVIYGVNMRSKPSMSGSKIDFLSTGESVHVISKVNSYWLKVKTKSGRTGYISASSKYTNYSGKSSGSGSSSSGSSTSSSSKANQVISLAKSYQGRVSYDFGTRNTSRLIFDCSSFTEFIFAKVGVDLKWGTRYQKSQGSAVSKSNLKKGDLVFFDTIGSNNRAINHVGIYMGGGQFIHNTPSKDGIAINSLSSGWWSTHYVSARRVL</sequence>
<dbReference type="EMBL" id="JACXIY010000014">
    <property type="protein sequence ID" value="MBD2869256.1"/>
    <property type="molecule type" value="Genomic_DNA"/>
</dbReference>
<dbReference type="InterPro" id="IPR003646">
    <property type="entry name" value="SH3-like_bac-type"/>
</dbReference>
<dbReference type="PANTHER" id="PTHR47053">
    <property type="entry name" value="MUREIN DD-ENDOPEPTIDASE MEPH-RELATED"/>
    <property type="match status" value="1"/>
</dbReference>
<dbReference type="Gene3D" id="2.30.30.40">
    <property type="entry name" value="SH3 Domains"/>
    <property type="match status" value="1"/>
</dbReference>
<keyword evidence="4" id="KW-0788">Thiol protease</keyword>
<organism evidence="9 10">
    <name type="scientific">Paenibacillus arenilitoris</name>
    <dbReference type="NCBI Taxonomy" id="2772299"/>
    <lineage>
        <taxon>Bacteria</taxon>
        <taxon>Bacillati</taxon>
        <taxon>Bacillota</taxon>
        <taxon>Bacilli</taxon>
        <taxon>Bacillales</taxon>
        <taxon>Paenibacillaceae</taxon>
        <taxon>Paenibacillus</taxon>
    </lineage>
</organism>
<evidence type="ECO:0000256" key="2">
    <source>
        <dbReference type="ARBA" id="ARBA00022670"/>
    </source>
</evidence>
<dbReference type="CDD" id="cd00174">
    <property type="entry name" value="SH3"/>
    <property type="match status" value="1"/>
</dbReference>
<comment type="similarity">
    <text evidence="1">Belongs to the peptidase C40 family.</text>
</comment>
<dbReference type="Pfam" id="PF00877">
    <property type="entry name" value="NLPC_P60"/>
    <property type="match status" value="1"/>
</dbReference>
<dbReference type="RefSeq" id="WP_190861211.1">
    <property type="nucleotide sequence ID" value="NZ_JACXIY010000014.1"/>
</dbReference>
<dbReference type="InterPro" id="IPR036028">
    <property type="entry name" value="SH3-like_dom_sf"/>
</dbReference>
<feature type="region of interest" description="Disordered" evidence="5">
    <location>
        <begin position="101"/>
        <end position="122"/>
    </location>
</feature>
<evidence type="ECO:0000313" key="10">
    <source>
        <dbReference type="Proteomes" id="UP000632125"/>
    </source>
</evidence>
<dbReference type="SUPFAM" id="SSF54001">
    <property type="entry name" value="Cysteine proteinases"/>
    <property type="match status" value="1"/>
</dbReference>
<gene>
    <name evidence="9" type="ORF">IDH41_11770</name>
</gene>
<dbReference type="PROSITE" id="PS51935">
    <property type="entry name" value="NLPC_P60"/>
    <property type="match status" value="1"/>
</dbReference>
<dbReference type="AlphaFoldDB" id="A0A927CN83"/>
<keyword evidence="6" id="KW-0732">Signal</keyword>
<dbReference type="PANTHER" id="PTHR47053:SF1">
    <property type="entry name" value="MUREIN DD-ENDOPEPTIDASE MEPH-RELATED"/>
    <property type="match status" value="1"/>
</dbReference>
<dbReference type="InterPro" id="IPR000064">
    <property type="entry name" value="NLP_P60_dom"/>
</dbReference>
<proteinExistence type="inferred from homology"/>
<name>A0A927CN83_9BACL</name>
<feature type="chain" id="PRO_5038364369" evidence="6">
    <location>
        <begin position="24"/>
        <end position="250"/>
    </location>
</feature>
<evidence type="ECO:0000256" key="4">
    <source>
        <dbReference type="ARBA" id="ARBA00022807"/>
    </source>
</evidence>
<dbReference type="InterPro" id="IPR038765">
    <property type="entry name" value="Papain-like_cys_pep_sf"/>
</dbReference>
<keyword evidence="3" id="KW-0378">Hydrolase</keyword>
<keyword evidence="10" id="KW-1185">Reference proteome</keyword>
<keyword evidence="2" id="KW-0645">Protease</keyword>
<comment type="caution">
    <text evidence="9">The sequence shown here is derived from an EMBL/GenBank/DDBJ whole genome shotgun (WGS) entry which is preliminary data.</text>
</comment>
<evidence type="ECO:0000256" key="3">
    <source>
        <dbReference type="ARBA" id="ARBA00022801"/>
    </source>
</evidence>
<evidence type="ECO:0000259" key="7">
    <source>
        <dbReference type="PROSITE" id="PS51781"/>
    </source>
</evidence>
<dbReference type="PROSITE" id="PS51781">
    <property type="entry name" value="SH3B"/>
    <property type="match status" value="1"/>
</dbReference>
<feature type="domain" description="NlpC/P60" evidence="8">
    <location>
        <begin position="122"/>
        <end position="250"/>
    </location>
</feature>
<dbReference type="SUPFAM" id="SSF50044">
    <property type="entry name" value="SH3-domain"/>
    <property type="match status" value="1"/>
</dbReference>
<evidence type="ECO:0000259" key="8">
    <source>
        <dbReference type="PROSITE" id="PS51935"/>
    </source>
</evidence>
<protein>
    <submittedName>
        <fullName evidence="9">C40 family peptidase</fullName>
    </submittedName>
</protein>
<evidence type="ECO:0000313" key="9">
    <source>
        <dbReference type="EMBL" id="MBD2869256.1"/>
    </source>
</evidence>
<evidence type="ECO:0000256" key="5">
    <source>
        <dbReference type="SAM" id="MobiDB-lite"/>
    </source>
</evidence>
<evidence type="ECO:0000256" key="6">
    <source>
        <dbReference type="SAM" id="SignalP"/>
    </source>
</evidence>
<reference evidence="9" key="1">
    <citation type="submission" date="2020-09" db="EMBL/GenBank/DDBJ databases">
        <title>A novel bacterium of genus Paenibacillus, isolated from South China Sea.</title>
        <authorList>
            <person name="Huang H."/>
            <person name="Mo K."/>
            <person name="Hu Y."/>
        </authorList>
    </citation>
    <scope>NUCLEOTIDE SEQUENCE</scope>
    <source>
        <strain evidence="9">IB182493</strain>
    </source>
</reference>
<dbReference type="InterPro" id="IPR051202">
    <property type="entry name" value="Peptidase_C40"/>
</dbReference>
<dbReference type="GO" id="GO:0006508">
    <property type="term" value="P:proteolysis"/>
    <property type="evidence" value="ECO:0007669"/>
    <property type="project" value="UniProtKB-KW"/>
</dbReference>
<dbReference type="Gene3D" id="3.90.1720.10">
    <property type="entry name" value="endopeptidase domain like (from Nostoc punctiforme)"/>
    <property type="match status" value="1"/>
</dbReference>
<dbReference type="GO" id="GO:0008234">
    <property type="term" value="F:cysteine-type peptidase activity"/>
    <property type="evidence" value="ECO:0007669"/>
    <property type="project" value="UniProtKB-KW"/>
</dbReference>
<evidence type="ECO:0000256" key="1">
    <source>
        <dbReference type="ARBA" id="ARBA00007074"/>
    </source>
</evidence>
<dbReference type="Pfam" id="PF08239">
    <property type="entry name" value="SH3_3"/>
    <property type="match status" value="1"/>
</dbReference>
<feature type="signal peptide" evidence="6">
    <location>
        <begin position="1"/>
        <end position="23"/>
    </location>
</feature>
<feature type="domain" description="SH3b" evidence="7">
    <location>
        <begin position="38"/>
        <end position="103"/>
    </location>
</feature>
<accession>A0A927CN83</accession>
<dbReference type="Proteomes" id="UP000632125">
    <property type="component" value="Unassembled WGS sequence"/>
</dbReference>